<evidence type="ECO:0000256" key="1">
    <source>
        <dbReference type="ARBA" id="ARBA00004370"/>
    </source>
</evidence>
<evidence type="ECO:0000256" key="3">
    <source>
        <dbReference type="ARBA" id="ARBA00022989"/>
    </source>
</evidence>
<dbReference type="PANTHER" id="PTHR30414">
    <property type="entry name" value="MINICONDUCTANCE MECHANOSENSITIVE CHANNEL YBDG"/>
    <property type="match status" value="1"/>
</dbReference>
<dbReference type="InterPro" id="IPR023408">
    <property type="entry name" value="MscS_beta-dom_sf"/>
</dbReference>
<feature type="transmembrane region" description="Helical" evidence="5">
    <location>
        <begin position="16"/>
        <end position="45"/>
    </location>
</feature>
<dbReference type="InterPro" id="IPR030192">
    <property type="entry name" value="YbdG"/>
</dbReference>
<dbReference type="Proteomes" id="UP000302163">
    <property type="component" value="Chromosome"/>
</dbReference>
<dbReference type="KEGG" id="izh:FEM41_00585"/>
<dbReference type="SUPFAM" id="SSF50182">
    <property type="entry name" value="Sm-like ribonucleoproteins"/>
    <property type="match status" value="1"/>
</dbReference>
<dbReference type="AlphaFoldDB" id="A0A4P8YET3"/>
<dbReference type="GO" id="GO:0008381">
    <property type="term" value="F:mechanosensitive monoatomic ion channel activity"/>
    <property type="evidence" value="ECO:0007669"/>
    <property type="project" value="InterPro"/>
</dbReference>
<dbReference type="GO" id="GO:0071470">
    <property type="term" value="P:cellular response to osmotic stress"/>
    <property type="evidence" value="ECO:0007669"/>
    <property type="project" value="InterPro"/>
</dbReference>
<dbReference type="Gene3D" id="2.30.30.60">
    <property type="match status" value="1"/>
</dbReference>
<protein>
    <submittedName>
        <fullName evidence="7">Mechanosensitive ion channel</fullName>
    </submittedName>
</protein>
<dbReference type="InterPro" id="IPR010920">
    <property type="entry name" value="LSM_dom_sf"/>
</dbReference>
<evidence type="ECO:0000259" key="6">
    <source>
        <dbReference type="Pfam" id="PF00924"/>
    </source>
</evidence>
<dbReference type="GO" id="GO:0005886">
    <property type="term" value="C:plasma membrane"/>
    <property type="evidence" value="ECO:0007669"/>
    <property type="project" value="TreeGrafter"/>
</dbReference>
<dbReference type="EMBL" id="CP040428">
    <property type="protein sequence ID" value="QCT18246.1"/>
    <property type="molecule type" value="Genomic_DNA"/>
</dbReference>
<dbReference type="PANTHER" id="PTHR30414:SF0">
    <property type="entry name" value="MINICONDUCTANCE MECHANOSENSITIVE CHANNEL YBDG"/>
    <property type="match status" value="1"/>
</dbReference>
<dbReference type="RefSeq" id="WP_138093293.1">
    <property type="nucleotide sequence ID" value="NZ_CP040428.1"/>
</dbReference>
<keyword evidence="8" id="KW-1185">Reference proteome</keyword>
<sequence length="411" mass="46847">MHDALSIWNWVLNHQIIFSLVAIAFMLFAGFISAVVCKFFLLNIVRRFILHTKKSDPHDKDMRISRRLANIAPVITVYFLSQVIKGLPDPLLDAIRTLCGVLFIINITMLVNEMLDLTNSAYIKKHGEKHHSIKGYIQIAKILVSSVATILVLATLSNKSPIIIISSLGAVAAVLMLVFQHTLISLVANIQVSSSNVIKPGDWIEMPQNNISGEVTDIALHTITIRNWDNTVSRVPTKNFITEPYTNWQPMFESGGRRIKRSFFIDQSSIVFATPLLLNQLQEISPEKYVGLENWLTSRMEEISASQLINQGITNLGLFRKYVLEYLKRRTDVRNDMYLVVRQLSPTAEGLPLEIYCFTSNVFWSEYEDTQSEIFEYMFATARYFGLEIYQKPSGIDMKNMMAKRNRNIAA</sequence>
<dbReference type="InterPro" id="IPR006685">
    <property type="entry name" value="MscS_channel_2nd"/>
</dbReference>
<feature type="transmembrane region" description="Helical" evidence="5">
    <location>
        <begin position="68"/>
        <end position="88"/>
    </location>
</feature>
<proteinExistence type="predicted"/>
<feature type="transmembrane region" description="Helical" evidence="5">
    <location>
        <begin position="136"/>
        <end position="156"/>
    </location>
</feature>
<evidence type="ECO:0000256" key="4">
    <source>
        <dbReference type="ARBA" id="ARBA00023136"/>
    </source>
</evidence>
<evidence type="ECO:0000256" key="5">
    <source>
        <dbReference type="SAM" id="Phobius"/>
    </source>
</evidence>
<evidence type="ECO:0000313" key="7">
    <source>
        <dbReference type="EMBL" id="QCT18246.1"/>
    </source>
</evidence>
<dbReference type="OrthoDB" id="9775207at2"/>
<dbReference type="Pfam" id="PF00924">
    <property type="entry name" value="MS_channel_2nd"/>
    <property type="match status" value="1"/>
</dbReference>
<evidence type="ECO:0000313" key="8">
    <source>
        <dbReference type="Proteomes" id="UP000302163"/>
    </source>
</evidence>
<feature type="transmembrane region" description="Helical" evidence="5">
    <location>
        <begin position="162"/>
        <end position="179"/>
    </location>
</feature>
<accession>A0A4P8YET3</accession>
<feature type="transmembrane region" description="Helical" evidence="5">
    <location>
        <begin position="94"/>
        <end position="115"/>
    </location>
</feature>
<keyword evidence="3 5" id="KW-1133">Transmembrane helix</keyword>
<evidence type="ECO:0000256" key="2">
    <source>
        <dbReference type="ARBA" id="ARBA00022692"/>
    </source>
</evidence>
<comment type="subcellular location">
    <subcellularLocation>
        <location evidence="1">Membrane</location>
    </subcellularLocation>
</comment>
<reference evidence="7 8" key="1">
    <citation type="submission" date="2019-05" db="EMBL/GenBank/DDBJ databases">
        <title>Complete genome sequence of Izhakiella calystegiae KSNA2, an endophyte isolated from beach morning glory (Calystegia soldanella).</title>
        <authorList>
            <person name="Jiang L."/>
            <person name="Jeong J.C."/>
            <person name="Kim C.Y."/>
            <person name="Kim D.H."/>
            <person name="Kim S.W."/>
            <person name="Lee j."/>
        </authorList>
    </citation>
    <scope>NUCLEOTIDE SEQUENCE [LARGE SCALE GENOMIC DNA]</scope>
    <source>
        <strain evidence="7 8">KSNA2</strain>
    </source>
</reference>
<gene>
    <name evidence="7" type="ORF">FEM41_00585</name>
</gene>
<keyword evidence="2 5" id="KW-0812">Transmembrane</keyword>
<organism evidence="7 8">
    <name type="scientific">Jejubacter calystegiae</name>
    <dbReference type="NCBI Taxonomy" id="2579935"/>
    <lineage>
        <taxon>Bacteria</taxon>
        <taxon>Pseudomonadati</taxon>
        <taxon>Pseudomonadota</taxon>
        <taxon>Gammaproteobacteria</taxon>
        <taxon>Enterobacterales</taxon>
        <taxon>Enterobacteriaceae</taxon>
        <taxon>Jejubacter</taxon>
    </lineage>
</organism>
<keyword evidence="4 5" id="KW-0472">Membrane</keyword>
<name>A0A4P8YET3_9ENTR</name>
<feature type="domain" description="Mechanosensitive ion channel MscS" evidence="6">
    <location>
        <begin position="185"/>
        <end position="249"/>
    </location>
</feature>